<evidence type="ECO:0000313" key="2">
    <source>
        <dbReference type="EMBL" id="KAK6516888.1"/>
    </source>
</evidence>
<comment type="caution">
    <text evidence="2">The sequence shown here is derived from an EMBL/GenBank/DDBJ whole genome shotgun (WGS) entry which is preliminary data.</text>
</comment>
<protein>
    <submittedName>
        <fullName evidence="2">Uncharacterized protein</fullName>
    </submittedName>
</protein>
<keyword evidence="3" id="KW-1185">Reference proteome</keyword>
<organism evidence="2 3">
    <name type="scientific">Arthrobotrys conoides</name>
    <dbReference type="NCBI Taxonomy" id="74498"/>
    <lineage>
        <taxon>Eukaryota</taxon>
        <taxon>Fungi</taxon>
        <taxon>Dikarya</taxon>
        <taxon>Ascomycota</taxon>
        <taxon>Pezizomycotina</taxon>
        <taxon>Orbiliomycetes</taxon>
        <taxon>Orbiliales</taxon>
        <taxon>Orbiliaceae</taxon>
        <taxon>Arthrobotrys</taxon>
    </lineage>
</organism>
<sequence length="139" mass="15663">MKDIHQVREQWGAYLRSISSFEALQAASLSDLNIANGIGHNALRSLLWKSLLLCHKLDLSTLVAAVRKERSAYDDHKAKYLRPPNNEQDPERFAGSDPLADDEVRGLHFATTNYSVMRSKKISIAHTQIPNSFGPLMFK</sequence>
<evidence type="ECO:0000256" key="1">
    <source>
        <dbReference type="SAM" id="MobiDB-lite"/>
    </source>
</evidence>
<feature type="region of interest" description="Disordered" evidence="1">
    <location>
        <begin position="76"/>
        <end position="99"/>
    </location>
</feature>
<accession>A0AAN8RP80</accession>
<dbReference type="EMBL" id="JAVHJM010000003">
    <property type="protein sequence ID" value="KAK6516888.1"/>
    <property type="molecule type" value="Genomic_DNA"/>
</dbReference>
<proteinExistence type="predicted"/>
<gene>
    <name evidence="2" type="ORF">TWF506_006772</name>
</gene>
<dbReference type="AlphaFoldDB" id="A0AAN8RP80"/>
<name>A0AAN8RP80_9PEZI</name>
<reference evidence="2 3" key="1">
    <citation type="submission" date="2019-10" db="EMBL/GenBank/DDBJ databases">
        <authorList>
            <person name="Palmer J.M."/>
        </authorList>
    </citation>
    <scope>NUCLEOTIDE SEQUENCE [LARGE SCALE GENOMIC DNA]</scope>
    <source>
        <strain evidence="2 3">TWF506</strain>
    </source>
</reference>
<dbReference type="Proteomes" id="UP001307849">
    <property type="component" value="Unassembled WGS sequence"/>
</dbReference>
<evidence type="ECO:0000313" key="3">
    <source>
        <dbReference type="Proteomes" id="UP001307849"/>
    </source>
</evidence>